<dbReference type="PANTHER" id="PTHR46429:SF1">
    <property type="entry name" value="23S RRNA (GUANOSINE-2'-O-)-METHYLTRANSFERASE RLMB"/>
    <property type="match status" value="1"/>
</dbReference>
<reference evidence="5" key="1">
    <citation type="submission" date="2020-05" db="EMBL/GenBank/DDBJ databases">
        <authorList>
            <person name="Chiriac C."/>
            <person name="Salcher M."/>
            <person name="Ghai R."/>
            <person name="Kavagutti S V."/>
        </authorList>
    </citation>
    <scope>NUCLEOTIDE SEQUENCE</scope>
</reference>
<evidence type="ECO:0000256" key="3">
    <source>
        <dbReference type="SAM" id="MobiDB-lite"/>
    </source>
</evidence>
<dbReference type="AlphaFoldDB" id="A0A6J6NJN2"/>
<dbReference type="Gene3D" id="3.40.1280.10">
    <property type="match status" value="1"/>
</dbReference>
<dbReference type="GO" id="GO:0032259">
    <property type="term" value="P:methylation"/>
    <property type="evidence" value="ECO:0007669"/>
    <property type="project" value="UniProtKB-KW"/>
</dbReference>
<dbReference type="InterPro" id="IPR029026">
    <property type="entry name" value="tRNA_m1G_MTases_N"/>
</dbReference>
<proteinExistence type="predicted"/>
<evidence type="ECO:0000256" key="1">
    <source>
        <dbReference type="ARBA" id="ARBA00022603"/>
    </source>
</evidence>
<feature type="domain" description="RNA 2-O ribose methyltransferase substrate binding" evidence="4">
    <location>
        <begin position="97"/>
        <end position="174"/>
    </location>
</feature>
<sequence>MAPRGASPSSGKGRPASRSTSGGAGRSAAPKSTGGSRGGSSAGGSRSAGGSSRSSSGGGRPTGSRQFSSRGAGRTGGVTRPGEAPVRKPEKTLGGEQVEGRQAVRELLIAGRRKVREIWVASDLDENEVIGDIMQLARNERVQLLEVNRRKLEAVARSEAPQGVIAFAAPLPETEFAELIKRRAGRAPFLVAVDGVTDPGNLGALLRCCDGAGVDGVVLPRHRAVHITPTAAKSAAGAIEHVPMAVVGGLPQALIRMKDAGIWIVGLDDASDRGLFEIGDLAKEGVCLVLGAEGAGLSRLVRERCDLIVSIPMRGRLSSLNVSAAAALACYEIARARTN</sequence>
<dbReference type="InterPro" id="IPR029028">
    <property type="entry name" value="Alpha/beta_knot_MTases"/>
</dbReference>
<dbReference type="GO" id="GO:0008173">
    <property type="term" value="F:RNA methyltransferase activity"/>
    <property type="evidence" value="ECO:0007669"/>
    <property type="project" value="InterPro"/>
</dbReference>
<keyword evidence="1" id="KW-0489">Methyltransferase</keyword>
<evidence type="ECO:0000259" key="4">
    <source>
        <dbReference type="SMART" id="SM00967"/>
    </source>
</evidence>
<dbReference type="SMART" id="SM00967">
    <property type="entry name" value="SpoU_sub_bind"/>
    <property type="match status" value="1"/>
</dbReference>
<dbReference type="Pfam" id="PF08032">
    <property type="entry name" value="SpoU_sub_bind"/>
    <property type="match status" value="1"/>
</dbReference>
<protein>
    <submittedName>
        <fullName evidence="5">Unannotated protein</fullName>
    </submittedName>
</protein>
<feature type="compositionally biased region" description="Low complexity" evidence="3">
    <location>
        <begin position="13"/>
        <end position="34"/>
    </location>
</feature>
<dbReference type="InterPro" id="IPR004441">
    <property type="entry name" value="rRNA_MeTrfase_TrmH"/>
</dbReference>
<accession>A0A6J6NJN2</accession>
<dbReference type="GO" id="GO:0003723">
    <property type="term" value="F:RNA binding"/>
    <property type="evidence" value="ECO:0007669"/>
    <property type="project" value="InterPro"/>
</dbReference>
<evidence type="ECO:0000313" key="5">
    <source>
        <dbReference type="EMBL" id="CAB4685138.1"/>
    </source>
</evidence>
<keyword evidence="2" id="KW-0808">Transferase</keyword>
<dbReference type="SUPFAM" id="SSF55315">
    <property type="entry name" value="L30e-like"/>
    <property type="match status" value="1"/>
</dbReference>
<evidence type="ECO:0000256" key="2">
    <source>
        <dbReference type="ARBA" id="ARBA00022679"/>
    </source>
</evidence>
<dbReference type="SUPFAM" id="SSF75217">
    <property type="entry name" value="alpha/beta knot"/>
    <property type="match status" value="1"/>
</dbReference>
<feature type="region of interest" description="Disordered" evidence="3">
    <location>
        <begin position="1"/>
        <end position="98"/>
    </location>
</feature>
<dbReference type="Pfam" id="PF00588">
    <property type="entry name" value="SpoU_methylase"/>
    <property type="match status" value="1"/>
</dbReference>
<dbReference type="Gene3D" id="3.30.1330.30">
    <property type="match status" value="1"/>
</dbReference>
<dbReference type="GO" id="GO:0006396">
    <property type="term" value="P:RNA processing"/>
    <property type="evidence" value="ECO:0007669"/>
    <property type="project" value="InterPro"/>
</dbReference>
<dbReference type="InterPro" id="IPR013123">
    <property type="entry name" value="SpoU_subst-bd"/>
</dbReference>
<feature type="compositionally biased region" description="Basic and acidic residues" evidence="3">
    <location>
        <begin position="85"/>
        <end position="98"/>
    </location>
</feature>
<dbReference type="PANTHER" id="PTHR46429">
    <property type="entry name" value="23S RRNA (GUANOSINE-2'-O-)-METHYLTRANSFERASE RLMB"/>
    <property type="match status" value="1"/>
</dbReference>
<dbReference type="InterPro" id="IPR001537">
    <property type="entry name" value="SpoU_MeTrfase"/>
</dbReference>
<dbReference type="EMBL" id="CAEZXM010000060">
    <property type="protein sequence ID" value="CAB4685138.1"/>
    <property type="molecule type" value="Genomic_DNA"/>
</dbReference>
<feature type="compositionally biased region" description="Low complexity" evidence="3">
    <location>
        <begin position="43"/>
        <end position="55"/>
    </location>
</feature>
<dbReference type="InterPro" id="IPR029064">
    <property type="entry name" value="Ribosomal_eL30-like_sf"/>
</dbReference>
<dbReference type="GO" id="GO:0005829">
    <property type="term" value="C:cytosol"/>
    <property type="evidence" value="ECO:0007669"/>
    <property type="project" value="TreeGrafter"/>
</dbReference>
<dbReference type="NCBIfam" id="TIGR00186">
    <property type="entry name" value="rRNA_methyl_3"/>
    <property type="match status" value="1"/>
</dbReference>
<dbReference type="CDD" id="cd18103">
    <property type="entry name" value="SpoU-like_RlmB"/>
    <property type="match status" value="1"/>
</dbReference>
<name>A0A6J6NJN2_9ZZZZ</name>
<gene>
    <name evidence="5" type="ORF">UFOPK2366_00448</name>
</gene>
<organism evidence="5">
    <name type="scientific">freshwater metagenome</name>
    <dbReference type="NCBI Taxonomy" id="449393"/>
    <lineage>
        <taxon>unclassified sequences</taxon>
        <taxon>metagenomes</taxon>
        <taxon>ecological metagenomes</taxon>
    </lineage>
</organism>